<dbReference type="Proteomes" id="UP001343492">
    <property type="component" value="Unassembled WGS sequence"/>
</dbReference>
<evidence type="ECO:0000313" key="2">
    <source>
        <dbReference type="Proteomes" id="UP001343492"/>
    </source>
</evidence>
<gene>
    <name evidence="1" type="ORF">VRS74_09185</name>
</gene>
<proteinExistence type="predicted"/>
<organism evidence="1 2">
    <name type="scientific">Altererythrobacter litoralis</name>
    <dbReference type="NCBI Taxonomy" id="3113904"/>
    <lineage>
        <taxon>Bacteria</taxon>
        <taxon>Pseudomonadati</taxon>
        <taxon>Pseudomonadota</taxon>
        <taxon>Alphaproteobacteria</taxon>
        <taxon>Sphingomonadales</taxon>
        <taxon>Erythrobacteraceae</taxon>
        <taxon>Altererythrobacter</taxon>
    </lineage>
</organism>
<evidence type="ECO:0000313" key="1">
    <source>
        <dbReference type="EMBL" id="MEE1877854.1"/>
    </source>
</evidence>
<sequence length="122" mass="13432">MPLFAIGSSLTLLAAASAAPITSEVAMFERVALEGGLSFYTVGVFEDTRCPDRELCFRDEHLVVAAVIVDGSRRKGYNFELGVPQRVPGGWLTLISTTAKPREYGAIPLREYGLTYIYERDL</sequence>
<name>A0ABU7GFJ2_9SPHN</name>
<dbReference type="RefSeq" id="WP_354144959.1">
    <property type="nucleotide sequence ID" value="NZ_JAZDQV010000008.1"/>
</dbReference>
<comment type="caution">
    <text evidence="1">The sequence shown here is derived from an EMBL/GenBank/DDBJ whole genome shotgun (WGS) entry which is preliminary data.</text>
</comment>
<reference evidence="1 2" key="1">
    <citation type="submission" date="2024-01" db="EMBL/GenBank/DDBJ databases">
        <title>The genome sequence of Erythrobacteraceae sp. strain 1XM1-14.</title>
        <authorList>
            <person name="Liu Y."/>
        </authorList>
    </citation>
    <scope>NUCLEOTIDE SEQUENCE [LARGE SCALE GENOMIC DNA]</scope>
    <source>
        <strain evidence="1 2">1XM1-14</strain>
    </source>
</reference>
<accession>A0ABU7GFJ2</accession>
<protein>
    <submittedName>
        <fullName evidence="1">Uncharacterized protein</fullName>
    </submittedName>
</protein>
<dbReference type="EMBL" id="JAZDQV010000008">
    <property type="protein sequence ID" value="MEE1877854.1"/>
    <property type="molecule type" value="Genomic_DNA"/>
</dbReference>
<keyword evidence="2" id="KW-1185">Reference proteome</keyword>